<dbReference type="EMBL" id="WJBH02000010">
    <property type="protein sequence ID" value="KAI9552242.1"/>
    <property type="molecule type" value="Genomic_DNA"/>
</dbReference>
<protein>
    <recommendedName>
        <fullName evidence="4">BED-type domain-containing protein</fullName>
    </recommendedName>
</protein>
<organism evidence="2 3">
    <name type="scientific">Daphnia sinensis</name>
    <dbReference type="NCBI Taxonomy" id="1820382"/>
    <lineage>
        <taxon>Eukaryota</taxon>
        <taxon>Metazoa</taxon>
        <taxon>Ecdysozoa</taxon>
        <taxon>Arthropoda</taxon>
        <taxon>Crustacea</taxon>
        <taxon>Branchiopoda</taxon>
        <taxon>Diplostraca</taxon>
        <taxon>Cladocera</taxon>
        <taxon>Anomopoda</taxon>
        <taxon>Daphniidae</taxon>
        <taxon>Daphnia</taxon>
        <taxon>Daphnia similis group</taxon>
    </lineage>
</organism>
<comment type="caution">
    <text evidence="2">The sequence shown here is derived from an EMBL/GenBank/DDBJ whole genome shotgun (WGS) entry which is preliminary data.</text>
</comment>
<feature type="compositionally biased region" description="Low complexity" evidence="1">
    <location>
        <begin position="54"/>
        <end position="71"/>
    </location>
</feature>
<reference evidence="2 3" key="1">
    <citation type="submission" date="2022-05" db="EMBL/GenBank/DDBJ databases">
        <title>A multi-omics perspective on studying reproductive biology in Daphnia sinensis.</title>
        <authorList>
            <person name="Jia J."/>
        </authorList>
    </citation>
    <scope>NUCLEOTIDE SEQUENCE [LARGE SCALE GENOMIC DNA]</scope>
    <source>
        <strain evidence="2 3">WSL</strain>
    </source>
</reference>
<evidence type="ECO:0000313" key="2">
    <source>
        <dbReference type="EMBL" id="KAI9552242.1"/>
    </source>
</evidence>
<feature type="compositionally biased region" description="Polar residues" evidence="1">
    <location>
        <begin position="14"/>
        <end position="31"/>
    </location>
</feature>
<gene>
    <name evidence="2" type="ORF">GHT06_022604</name>
</gene>
<dbReference type="Proteomes" id="UP000820818">
    <property type="component" value="Linkage Group LG10"/>
</dbReference>
<evidence type="ECO:0000313" key="3">
    <source>
        <dbReference type="Proteomes" id="UP000820818"/>
    </source>
</evidence>
<keyword evidence="3" id="KW-1185">Reference proteome</keyword>
<dbReference type="AlphaFoldDB" id="A0AAD5PMN0"/>
<name>A0AAD5PMN0_9CRUS</name>
<accession>A0AAD5PMN0</accession>
<evidence type="ECO:0000256" key="1">
    <source>
        <dbReference type="SAM" id="MobiDB-lite"/>
    </source>
</evidence>
<sequence length="119" mass="13096">MPPKHSGGFKRSVSALSNESISTQSTNTSEFYDSADKSGQMLSRNEAPSVAGTSSKSTSQHSDSAASSSATRTRKRKSWTWLHFDEIGTTRKCKCKSLVYLCISRCDNTEQFSQGKKKM</sequence>
<evidence type="ECO:0008006" key="4">
    <source>
        <dbReference type="Google" id="ProtNLM"/>
    </source>
</evidence>
<proteinExistence type="predicted"/>
<feature type="region of interest" description="Disordered" evidence="1">
    <location>
        <begin position="1"/>
        <end position="76"/>
    </location>
</feature>